<dbReference type="InParanoid" id="A0A1S3CJQ3"/>
<dbReference type="InterPro" id="IPR016140">
    <property type="entry name" value="Bifunc_inhib/LTP/seed_store"/>
</dbReference>
<organism evidence="5 6">
    <name type="scientific">Cucumis melo</name>
    <name type="common">Muskmelon</name>
    <dbReference type="NCBI Taxonomy" id="3656"/>
    <lineage>
        <taxon>Eukaryota</taxon>
        <taxon>Viridiplantae</taxon>
        <taxon>Streptophyta</taxon>
        <taxon>Embryophyta</taxon>
        <taxon>Tracheophyta</taxon>
        <taxon>Spermatophyta</taxon>
        <taxon>Magnoliopsida</taxon>
        <taxon>eudicotyledons</taxon>
        <taxon>Gunneridae</taxon>
        <taxon>Pentapetalae</taxon>
        <taxon>rosids</taxon>
        <taxon>fabids</taxon>
        <taxon>Cucurbitales</taxon>
        <taxon>Cucurbitaceae</taxon>
        <taxon>Benincaseae</taxon>
        <taxon>Cucumis</taxon>
    </lineage>
</organism>
<reference evidence="6" key="1">
    <citation type="submission" date="2025-08" db="UniProtKB">
        <authorList>
            <consortium name="RefSeq"/>
        </authorList>
    </citation>
    <scope>IDENTIFICATION</scope>
    <source>
        <tissue evidence="6">Stem</tissue>
    </source>
</reference>
<dbReference type="Proteomes" id="UP001652600">
    <property type="component" value="Chromosome 6"/>
</dbReference>
<gene>
    <name evidence="6" type="primary">LOC103501607</name>
</gene>
<dbReference type="KEGG" id="cmo:103501607"/>
<dbReference type="PANTHER" id="PTHR35496:SF4">
    <property type="entry name" value="2S SULFUR-RICH SEED STORAGE PROTEIN 2-LIKE"/>
    <property type="match status" value="1"/>
</dbReference>
<evidence type="ECO:0000313" key="5">
    <source>
        <dbReference type="Proteomes" id="UP001652600"/>
    </source>
</evidence>
<sequence>MHCSLIPSNTHPFTHHFSPPLSSLNIILKTHIMMSTKPLVSILLLSLFLLAVAASDHQFDDENQRQRPWLQRCRQQIRGGERLRHCERLLTRPRRFRQLLAAEEEEDAVEHLEECCQQLRGMDDACRCEGLRQIIQRRRQQGQLQGMDVGQMLERATNLPSVCRLSRRRCDLRSTTPL</sequence>
<dbReference type="AlphaFoldDB" id="A0A1S3CJQ3"/>
<accession>A0A1S3CJQ3</accession>
<dbReference type="PANTHER" id="PTHR35496">
    <property type="entry name" value="2S SEED STORAGE PROTEIN 1-RELATED"/>
    <property type="match status" value="1"/>
</dbReference>
<comment type="similarity">
    <text evidence="1">Belongs to the 2S seed storage albumins family.</text>
</comment>
<evidence type="ECO:0000313" key="6">
    <source>
        <dbReference type="RefSeq" id="XP_008463441.1"/>
    </source>
</evidence>
<feature type="domain" description="Bifunctional inhibitor/plant lipid transfer protein/seed storage helical" evidence="4">
    <location>
        <begin position="73"/>
        <end position="170"/>
    </location>
</feature>
<keyword evidence="3" id="KW-0708">Seed storage protein</keyword>
<name>A0A1S3CJQ3_CUCME</name>
<keyword evidence="2" id="KW-0758">Storage protein</keyword>
<dbReference type="InterPro" id="IPR000617">
    <property type="entry name" value="Napin/2SS/CON"/>
</dbReference>
<dbReference type="InterPro" id="IPR036312">
    <property type="entry name" value="Bifun_inhib/LTP/seed_sf"/>
</dbReference>
<dbReference type="Pfam" id="PF00234">
    <property type="entry name" value="Tryp_alpha_amyl"/>
    <property type="match status" value="1"/>
</dbReference>
<proteinExistence type="inferred from homology"/>
<dbReference type="GO" id="GO:0045735">
    <property type="term" value="F:nutrient reservoir activity"/>
    <property type="evidence" value="ECO:0007669"/>
    <property type="project" value="UniProtKB-KW"/>
</dbReference>
<evidence type="ECO:0000256" key="1">
    <source>
        <dbReference type="ARBA" id="ARBA00008262"/>
    </source>
</evidence>
<evidence type="ECO:0000256" key="3">
    <source>
        <dbReference type="ARBA" id="ARBA00023129"/>
    </source>
</evidence>
<dbReference type="SUPFAM" id="SSF47699">
    <property type="entry name" value="Bifunctional inhibitor/lipid-transfer protein/seed storage 2S albumin"/>
    <property type="match status" value="1"/>
</dbReference>
<dbReference type="SMART" id="SM00499">
    <property type="entry name" value="AAI"/>
    <property type="match status" value="1"/>
</dbReference>
<dbReference type="Gene3D" id="1.10.110.10">
    <property type="entry name" value="Plant lipid-transfer and hydrophobic proteins"/>
    <property type="match status" value="1"/>
</dbReference>
<dbReference type="OrthoDB" id="1922883at2759"/>
<dbReference type="RefSeq" id="XP_008463441.1">
    <property type="nucleotide sequence ID" value="XM_008465219.3"/>
</dbReference>
<keyword evidence="5" id="KW-1185">Reference proteome</keyword>
<evidence type="ECO:0000259" key="4">
    <source>
        <dbReference type="SMART" id="SM00499"/>
    </source>
</evidence>
<dbReference type="PRINTS" id="PR00496">
    <property type="entry name" value="NAPIN"/>
</dbReference>
<protein>
    <submittedName>
        <fullName evidence="6">2S seed storage albumin protein-like</fullName>
    </submittedName>
</protein>
<dbReference type="GeneID" id="103501607"/>
<dbReference type="FunCoup" id="A0A1S3CJQ3">
    <property type="interactions" value="165"/>
</dbReference>
<evidence type="ECO:0000256" key="2">
    <source>
        <dbReference type="ARBA" id="ARBA00022761"/>
    </source>
</evidence>